<dbReference type="CDD" id="cd00057">
    <property type="entry name" value="FA58C"/>
    <property type="match status" value="2"/>
</dbReference>
<dbReference type="PROSITE" id="PS00010">
    <property type="entry name" value="ASX_HYDROXYL"/>
    <property type="match status" value="2"/>
</dbReference>
<dbReference type="GO" id="GO:0005509">
    <property type="term" value="F:calcium ion binding"/>
    <property type="evidence" value="ECO:0007669"/>
    <property type="project" value="InterPro"/>
</dbReference>
<reference evidence="12" key="1">
    <citation type="submission" date="2015-02" db="EMBL/GenBank/DDBJ databases">
        <title>Genome sequencing for Strongylocentrotus purpuratus.</title>
        <authorList>
            <person name="Murali S."/>
            <person name="Liu Y."/>
            <person name="Vee V."/>
            <person name="English A."/>
            <person name="Wang M."/>
            <person name="Skinner E."/>
            <person name="Han Y."/>
            <person name="Muzny D.M."/>
            <person name="Worley K.C."/>
            <person name="Gibbs R.A."/>
        </authorList>
    </citation>
    <scope>NUCLEOTIDE SEQUENCE</scope>
</reference>
<dbReference type="PROSITE" id="PS01285">
    <property type="entry name" value="FA58C_1"/>
    <property type="match status" value="1"/>
</dbReference>
<dbReference type="InterPro" id="IPR000421">
    <property type="entry name" value="FA58C"/>
</dbReference>
<organism evidence="11 12">
    <name type="scientific">Strongylocentrotus purpuratus</name>
    <name type="common">Purple sea urchin</name>
    <dbReference type="NCBI Taxonomy" id="7668"/>
    <lineage>
        <taxon>Eukaryota</taxon>
        <taxon>Metazoa</taxon>
        <taxon>Echinodermata</taxon>
        <taxon>Eleutherozoa</taxon>
        <taxon>Echinozoa</taxon>
        <taxon>Echinoidea</taxon>
        <taxon>Euechinoidea</taxon>
        <taxon>Echinacea</taxon>
        <taxon>Camarodonta</taxon>
        <taxon>Echinidea</taxon>
        <taxon>Strongylocentrotidae</taxon>
        <taxon>Strongylocentrotus</taxon>
    </lineage>
</organism>
<dbReference type="Gene3D" id="3.10.250.10">
    <property type="entry name" value="SRCR-like domain"/>
    <property type="match status" value="1"/>
</dbReference>
<dbReference type="PROSITE" id="PS01187">
    <property type="entry name" value="EGF_CA"/>
    <property type="match status" value="1"/>
</dbReference>
<evidence type="ECO:0000256" key="1">
    <source>
        <dbReference type="ARBA" id="ARBA00022536"/>
    </source>
</evidence>
<dbReference type="FunFam" id="2.10.25.10:FF:000066">
    <property type="entry name" value="FAT atypical cadherin 4"/>
    <property type="match status" value="1"/>
</dbReference>
<feature type="domain" description="EGF-like" evidence="9">
    <location>
        <begin position="85"/>
        <end position="121"/>
    </location>
</feature>
<evidence type="ECO:0000313" key="11">
    <source>
        <dbReference type="EnsemblMetazoa" id="XP_030837356"/>
    </source>
</evidence>
<dbReference type="EnsemblMetazoa" id="XM_030981496">
    <property type="protein sequence ID" value="XP_030837356"/>
    <property type="gene ID" value="LOC105442642"/>
</dbReference>
<dbReference type="InterPro" id="IPR001190">
    <property type="entry name" value="SRCR"/>
</dbReference>
<dbReference type="GO" id="GO:0030097">
    <property type="term" value="P:hemopoiesis"/>
    <property type="evidence" value="ECO:0007669"/>
    <property type="project" value="UniProtKB-ARBA"/>
</dbReference>
<keyword evidence="5" id="KW-0325">Glycoprotein</keyword>
<dbReference type="InterPro" id="IPR000742">
    <property type="entry name" value="EGF"/>
</dbReference>
<sequence length="617" mass="67588">MVGFKCHCSEGFTGNSCEKLDKVARISRNETQRTTSTVTTTQQSATTPDINKCASNPCRNGGTCTDEHVLCHCVAGWVGDNCQINLNECLSQPCLNDGICLDGINSYTCQCGDGWEGTNCENDIDDCSSQPCGNEGICQDEENGYMCACEDGWTGTHCETDVTIHSLKLLGEKINEGTLALTSSSSPNTYVLVHQDYWNWNLSQLACQYLGFEGVFATLSGSLYESSSIDAPAEAESVICPANATNITDCWYSETKVGRLNESEIISIACCPVNPCNISGQPLGLASGALPDSAFSESSCHSASYCSRFGRLNHERAWVPNSPDQYQWMQVQFESSYIVTAITTQGRNEYDYDQWVTSYTFSTSFDNMAWTDYLNVYSGLVEIFPGNYDRDSHVTHTLARPIVGRSFRIHPKTNHGQISLRMELYGYGPLTDAIASLNLDAKLGCTPLVLGEGLGMEDGRIPDSSLTSSSIWSSGHEAYRGRLNGVSVPRGPGEWVSAGAWVAALNDNNKWLKVDLGEDTLVTGVITQGRTGTNQIVTSFQISYSRDNTNWTFALGEHCGVRKTYAGNFDAATYVTILFPEPVTTRYVRIHPVTFHATASMRFEVLGINTRTITSYH</sequence>
<keyword evidence="4 7" id="KW-1015">Disulfide bond</keyword>
<dbReference type="InterPro" id="IPR000152">
    <property type="entry name" value="EGF-type_Asp/Asn_hydroxyl_site"/>
</dbReference>
<feature type="domain" description="F5/8 type C" evidence="8">
    <location>
        <begin position="449"/>
        <end position="608"/>
    </location>
</feature>
<dbReference type="InterPro" id="IPR018097">
    <property type="entry name" value="EGF_Ca-bd_CS"/>
</dbReference>
<evidence type="ECO:0000313" key="12">
    <source>
        <dbReference type="Proteomes" id="UP000007110"/>
    </source>
</evidence>
<evidence type="ECO:0000259" key="9">
    <source>
        <dbReference type="PROSITE" id="PS50026"/>
    </source>
</evidence>
<dbReference type="GO" id="GO:0009952">
    <property type="term" value="P:anterior/posterior pattern specification"/>
    <property type="evidence" value="ECO:0007669"/>
    <property type="project" value="UniProtKB-ARBA"/>
</dbReference>
<dbReference type="SUPFAM" id="SSF56487">
    <property type="entry name" value="SRCR-like"/>
    <property type="match status" value="1"/>
</dbReference>
<feature type="domain" description="F5/8 type C" evidence="8">
    <location>
        <begin position="276"/>
        <end position="427"/>
    </location>
</feature>
<keyword evidence="12" id="KW-1185">Reference proteome</keyword>
<dbReference type="GO" id="GO:0048863">
    <property type="term" value="P:stem cell differentiation"/>
    <property type="evidence" value="ECO:0007669"/>
    <property type="project" value="UniProtKB-ARBA"/>
</dbReference>
<dbReference type="GO" id="GO:0035282">
    <property type="term" value="P:segmentation"/>
    <property type="evidence" value="ECO:0007669"/>
    <property type="project" value="UniProtKB-ARBA"/>
</dbReference>
<feature type="disulfide bond" evidence="7">
    <location>
        <begin position="240"/>
        <end position="250"/>
    </location>
</feature>
<proteinExistence type="predicted"/>
<dbReference type="OrthoDB" id="5985199at2759"/>
<dbReference type="PANTHER" id="PTHR24543">
    <property type="entry name" value="MULTICOPPER OXIDASE-RELATED"/>
    <property type="match status" value="1"/>
</dbReference>
<keyword evidence="2" id="KW-0732">Signal</keyword>
<evidence type="ECO:0000256" key="4">
    <source>
        <dbReference type="ARBA" id="ARBA00023157"/>
    </source>
</evidence>
<dbReference type="GeneID" id="105442642"/>
<dbReference type="RefSeq" id="XP_030837356.1">
    <property type="nucleotide sequence ID" value="XM_030981496.1"/>
</dbReference>
<dbReference type="OMA" id="NRCENDT"/>
<evidence type="ECO:0000256" key="6">
    <source>
        <dbReference type="PROSITE-ProRule" id="PRU00076"/>
    </source>
</evidence>
<dbReference type="SMART" id="SM00181">
    <property type="entry name" value="EGF"/>
    <property type="match status" value="3"/>
</dbReference>
<name>A0A7M7NNP8_STRPU</name>
<dbReference type="PROSITE" id="PS01186">
    <property type="entry name" value="EGF_2"/>
    <property type="match status" value="4"/>
</dbReference>
<feature type="disulfide bond" evidence="6">
    <location>
        <begin position="149"/>
        <end position="158"/>
    </location>
</feature>
<dbReference type="GO" id="GO:0019904">
    <property type="term" value="F:protein domain specific binding"/>
    <property type="evidence" value="ECO:0007669"/>
    <property type="project" value="UniProtKB-ARBA"/>
</dbReference>
<feature type="domain" description="SRCR" evidence="10">
    <location>
        <begin position="167"/>
        <end position="271"/>
    </location>
</feature>
<protein>
    <submittedName>
        <fullName evidence="11">Uncharacterized protein</fullName>
    </submittedName>
</protein>
<feature type="domain" description="EGF-like" evidence="9">
    <location>
        <begin position="123"/>
        <end position="159"/>
    </location>
</feature>
<dbReference type="Pfam" id="PF00008">
    <property type="entry name" value="EGF"/>
    <property type="match status" value="3"/>
</dbReference>
<dbReference type="InterPro" id="IPR008979">
    <property type="entry name" value="Galactose-bd-like_sf"/>
</dbReference>
<evidence type="ECO:0000256" key="3">
    <source>
        <dbReference type="ARBA" id="ARBA00022737"/>
    </source>
</evidence>
<dbReference type="AlphaFoldDB" id="A0A7M7NNP8"/>
<dbReference type="PRINTS" id="PR00010">
    <property type="entry name" value="EGFBLOOD"/>
</dbReference>
<dbReference type="SUPFAM" id="SSF49785">
    <property type="entry name" value="Galactose-binding domain-like"/>
    <property type="match status" value="2"/>
</dbReference>
<feature type="disulfide bond" evidence="6">
    <location>
        <begin position="111"/>
        <end position="120"/>
    </location>
</feature>
<evidence type="ECO:0000259" key="10">
    <source>
        <dbReference type="PROSITE" id="PS50287"/>
    </source>
</evidence>
<comment type="caution">
    <text evidence="7">Lacks conserved residue(s) required for the propagation of feature annotation.</text>
</comment>
<dbReference type="FunFam" id="2.10.25.10:FF:000122">
    <property type="entry name" value="Protein crumbs homolog 2"/>
    <property type="match status" value="1"/>
</dbReference>
<dbReference type="FunFam" id="2.60.120.260:FF:000016">
    <property type="entry name" value="Contactin-associated protein-like 4 isoform 1"/>
    <property type="match status" value="1"/>
</dbReference>
<dbReference type="PROSITE" id="PS00022">
    <property type="entry name" value="EGF_1"/>
    <property type="match status" value="4"/>
</dbReference>
<dbReference type="Gene3D" id="2.10.25.10">
    <property type="entry name" value="Laminin"/>
    <property type="match status" value="3"/>
</dbReference>
<keyword evidence="1 6" id="KW-0245">EGF-like domain</keyword>
<dbReference type="KEGG" id="spu:105442642"/>
<dbReference type="SMART" id="SM00231">
    <property type="entry name" value="FA58C"/>
    <property type="match status" value="2"/>
</dbReference>
<evidence type="ECO:0000256" key="5">
    <source>
        <dbReference type="ARBA" id="ARBA00023180"/>
    </source>
</evidence>
<dbReference type="InterPro" id="IPR036772">
    <property type="entry name" value="SRCR-like_dom_sf"/>
</dbReference>
<dbReference type="SMART" id="SM00179">
    <property type="entry name" value="EGF_CA"/>
    <property type="match status" value="3"/>
</dbReference>
<reference evidence="11" key="2">
    <citation type="submission" date="2021-01" db="UniProtKB">
        <authorList>
            <consortium name="EnsemblMetazoa"/>
        </authorList>
    </citation>
    <scope>IDENTIFICATION</scope>
</reference>
<dbReference type="Pfam" id="PF00754">
    <property type="entry name" value="F5_F8_type_C"/>
    <property type="match status" value="2"/>
</dbReference>
<dbReference type="PROSITE" id="PS50026">
    <property type="entry name" value="EGF_3"/>
    <property type="match status" value="4"/>
</dbReference>
<dbReference type="FunFam" id="2.10.25.10:FF:000012">
    <property type="entry name" value="Delta-like protein"/>
    <property type="match status" value="1"/>
</dbReference>
<dbReference type="CDD" id="cd00054">
    <property type="entry name" value="EGF_CA"/>
    <property type="match status" value="3"/>
</dbReference>
<dbReference type="PROSITE" id="PS50022">
    <property type="entry name" value="FA58C_3"/>
    <property type="match status" value="2"/>
</dbReference>
<dbReference type="InterPro" id="IPR001881">
    <property type="entry name" value="EGF-like_Ca-bd_dom"/>
</dbReference>
<evidence type="ECO:0000259" key="8">
    <source>
        <dbReference type="PROSITE" id="PS50022"/>
    </source>
</evidence>
<dbReference type="Proteomes" id="UP000007110">
    <property type="component" value="Unassembled WGS sequence"/>
</dbReference>
<evidence type="ECO:0000256" key="7">
    <source>
        <dbReference type="PROSITE-ProRule" id="PRU00196"/>
    </source>
</evidence>
<feature type="domain" description="EGF-like" evidence="9">
    <location>
        <begin position="49"/>
        <end position="83"/>
    </location>
</feature>
<dbReference type="SUPFAM" id="SSF57196">
    <property type="entry name" value="EGF/Laminin"/>
    <property type="match status" value="3"/>
</dbReference>
<dbReference type="PANTHER" id="PTHR24543:SF325">
    <property type="entry name" value="F5_8 TYPE C DOMAIN-CONTAINING PROTEIN"/>
    <property type="match status" value="1"/>
</dbReference>
<keyword evidence="3" id="KW-0677">Repeat</keyword>
<feature type="disulfide bond" evidence="6">
    <location>
        <begin position="73"/>
        <end position="82"/>
    </location>
</feature>
<dbReference type="InParanoid" id="A0A7M7NNP8"/>
<dbReference type="PROSITE" id="PS50287">
    <property type="entry name" value="SRCR_2"/>
    <property type="match status" value="1"/>
</dbReference>
<evidence type="ECO:0000256" key="2">
    <source>
        <dbReference type="ARBA" id="ARBA00022729"/>
    </source>
</evidence>
<feature type="disulfide bond" evidence="6">
    <location>
        <begin position="8"/>
        <end position="17"/>
    </location>
</feature>
<dbReference type="Gene3D" id="2.60.120.260">
    <property type="entry name" value="Galactose-binding domain-like"/>
    <property type="match status" value="2"/>
</dbReference>
<dbReference type="GO" id="GO:0016020">
    <property type="term" value="C:membrane"/>
    <property type="evidence" value="ECO:0007669"/>
    <property type="project" value="InterPro"/>
</dbReference>
<dbReference type="GO" id="GO:0048646">
    <property type="term" value="P:anatomical structure formation involved in morphogenesis"/>
    <property type="evidence" value="ECO:0007669"/>
    <property type="project" value="UniProtKB-ARBA"/>
</dbReference>
<accession>A0A7M7NNP8</accession>
<feature type="domain" description="EGF-like" evidence="9">
    <location>
        <begin position="1"/>
        <end position="18"/>
    </location>
</feature>